<evidence type="ECO:0000313" key="2">
    <source>
        <dbReference type="EMBL" id="KAF9683460.1"/>
    </source>
</evidence>
<feature type="region of interest" description="Disordered" evidence="1">
    <location>
        <begin position="102"/>
        <end position="121"/>
    </location>
</feature>
<name>A0A835K5G1_9ROSI</name>
<dbReference type="EMBL" id="JADGMS010000004">
    <property type="protein sequence ID" value="KAF9683460.1"/>
    <property type="molecule type" value="Genomic_DNA"/>
</dbReference>
<gene>
    <name evidence="2" type="ORF">SADUNF_Sadunf04G0015900</name>
</gene>
<accession>A0A835K5G1</accession>
<feature type="compositionally biased region" description="Polar residues" evidence="1">
    <location>
        <begin position="109"/>
        <end position="121"/>
    </location>
</feature>
<dbReference type="Proteomes" id="UP000657918">
    <property type="component" value="Chromosome 4"/>
</dbReference>
<organism evidence="2 3">
    <name type="scientific">Salix dunnii</name>
    <dbReference type="NCBI Taxonomy" id="1413687"/>
    <lineage>
        <taxon>Eukaryota</taxon>
        <taxon>Viridiplantae</taxon>
        <taxon>Streptophyta</taxon>
        <taxon>Embryophyta</taxon>
        <taxon>Tracheophyta</taxon>
        <taxon>Spermatophyta</taxon>
        <taxon>Magnoliopsida</taxon>
        <taxon>eudicotyledons</taxon>
        <taxon>Gunneridae</taxon>
        <taxon>Pentapetalae</taxon>
        <taxon>rosids</taxon>
        <taxon>fabids</taxon>
        <taxon>Malpighiales</taxon>
        <taxon>Salicaceae</taxon>
        <taxon>Saliceae</taxon>
        <taxon>Salix</taxon>
    </lineage>
</organism>
<keyword evidence="3" id="KW-1185">Reference proteome</keyword>
<dbReference type="SUPFAM" id="SSF53756">
    <property type="entry name" value="UDP-Glycosyltransferase/glycogen phosphorylase"/>
    <property type="match status" value="1"/>
</dbReference>
<reference evidence="2 3" key="1">
    <citation type="submission" date="2020-10" db="EMBL/GenBank/DDBJ databases">
        <title>Plant Genome Project.</title>
        <authorList>
            <person name="Zhang R.-G."/>
        </authorList>
    </citation>
    <scope>NUCLEOTIDE SEQUENCE [LARGE SCALE GENOMIC DNA]</scope>
    <source>
        <strain evidence="2">FAFU-HL-1</strain>
        <tissue evidence="2">Leaf</tissue>
    </source>
</reference>
<comment type="caution">
    <text evidence="2">The sequence shown here is derived from an EMBL/GenBank/DDBJ whole genome shotgun (WGS) entry which is preliminary data.</text>
</comment>
<protein>
    <submittedName>
        <fullName evidence="2">Uncharacterized protein</fullName>
    </submittedName>
</protein>
<sequence length="121" mass="13327">MLPGGLLPPERPETKASVNDESWRKMFVWLGEQKPKSVVFVGSGSDTMISVYGSKNQNCVYGIARLCNLEIVLHCLFPFIIDQPLNTWLLVEKALAVQVDRNGDGSFSRDASQGYGSSYGV</sequence>
<evidence type="ECO:0000313" key="3">
    <source>
        <dbReference type="Proteomes" id="UP000657918"/>
    </source>
</evidence>
<proteinExistence type="predicted"/>
<evidence type="ECO:0000256" key="1">
    <source>
        <dbReference type="SAM" id="MobiDB-lite"/>
    </source>
</evidence>
<dbReference type="AlphaFoldDB" id="A0A835K5G1"/>
<dbReference type="OrthoDB" id="5835829at2759"/>